<evidence type="ECO:0000313" key="1">
    <source>
        <dbReference type="EMBL" id="PJA61202.1"/>
    </source>
</evidence>
<proteinExistence type="predicted"/>
<sequence length="194" mass="22760">MVKKVKCINSYIIKKHVYTTDISSTLPIYEIKEDTLEALKKSDKPDNVKVINLRKGILKLIDDNQNTQPYLIPIGEKAQSIIELYDDRRITTLEALKRLEEIINEINQARKEQAERNFDVNTFTIFWLFKKSGIPRPDTLAVKINGIFEAYPNWRLNSKEARELTTQLYKILLKETNKIKAIEIVEKILKLERR</sequence>
<accession>A0A2M7YDY6</accession>
<gene>
    <name evidence="1" type="ORF">CO162_07515</name>
</gene>
<name>A0A2M7YDY6_9BACT</name>
<organism evidence="1 2">
    <name type="scientific">bacterium (Candidatus Ratteibacteria) CG_4_9_14_3_um_filter_41_21</name>
    <dbReference type="NCBI Taxonomy" id="2014289"/>
    <lineage>
        <taxon>Bacteria</taxon>
        <taxon>Candidatus Ratteibacteria</taxon>
    </lineage>
</organism>
<protein>
    <submittedName>
        <fullName evidence="1">Uncharacterized protein</fullName>
    </submittedName>
</protein>
<dbReference type="Proteomes" id="UP000229213">
    <property type="component" value="Unassembled WGS sequence"/>
</dbReference>
<reference evidence="2" key="1">
    <citation type="submission" date="2017-09" db="EMBL/GenBank/DDBJ databases">
        <title>Depth-based differentiation of microbial function through sediment-hosted aquifers and enrichment of novel symbionts in the deep terrestrial subsurface.</title>
        <authorList>
            <person name="Probst A.J."/>
            <person name="Ladd B."/>
            <person name="Jarett J.K."/>
            <person name="Geller-Mcgrath D.E."/>
            <person name="Sieber C.M.K."/>
            <person name="Emerson J.B."/>
            <person name="Anantharaman K."/>
            <person name="Thomas B.C."/>
            <person name="Malmstrom R."/>
            <person name="Stieglmeier M."/>
            <person name="Klingl A."/>
            <person name="Woyke T."/>
            <person name="Ryan C.M."/>
            <person name="Banfield J.F."/>
        </authorList>
    </citation>
    <scope>NUCLEOTIDE SEQUENCE [LARGE SCALE GENOMIC DNA]</scope>
</reference>
<comment type="caution">
    <text evidence="1">The sequence shown here is derived from an EMBL/GenBank/DDBJ whole genome shotgun (WGS) entry which is preliminary data.</text>
</comment>
<dbReference type="AlphaFoldDB" id="A0A2M7YDY6"/>
<dbReference type="EMBL" id="PFWI01000270">
    <property type="protein sequence ID" value="PJA61202.1"/>
    <property type="molecule type" value="Genomic_DNA"/>
</dbReference>
<evidence type="ECO:0000313" key="2">
    <source>
        <dbReference type="Proteomes" id="UP000229213"/>
    </source>
</evidence>